<comment type="catalytic activity">
    <reaction evidence="1 14">
        <text>4-CDP-2-C-methyl-D-erythritol 2-phosphate = 2-C-methyl-D-erythritol 2,4-cyclic diphosphate + CMP</text>
        <dbReference type="Rhea" id="RHEA:23864"/>
        <dbReference type="ChEBI" id="CHEBI:57919"/>
        <dbReference type="ChEBI" id="CHEBI:58483"/>
        <dbReference type="ChEBI" id="CHEBI:60377"/>
        <dbReference type="EC" id="4.6.1.12"/>
    </reaction>
</comment>
<evidence type="ECO:0000256" key="3">
    <source>
        <dbReference type="ARBA" id="ARBA00001968"/>
    </source>
</evidence>
<evidence type="ECO:0000256" key="14">
    <source>
        <dbReference type="HAMAP-Rule" id="MF_01520"/>
    </source>
</evidence>
<dbReference type="FunFam" id="3.90.550.10:FF:000003">
    <property type="entry name" value="2-C-methyl-D-erythritol 4-phosphate cytidylyltransferase"/>
    <property type="match status" value="1"/>
</dbReference>
<comment type="catalytic activity">
    <reaction evidence="2 14">
        <text>2-C-methyl-D-erythritol 4-phosphate + CTP + H(+) = 4-CDP-2-C-methyl-D-erythritol + diphosphate</text>
        <dbReference type="Rhea" id="RHEA:13429"/>
        <dbReference type="ChEBI" id="CHEBI:15378"/>
        <dbReference type="ChEBI" id="CHEBI:33019"/>
        <dbReference type="ChEBI" id="CHEBI:37563"/>
        <dbReference type="ChEBI" id="CHEBI:57823"/>
        <dbReference type="ChEBI" id="CHEBI:58262"/>
        <dbReference type="EC" id="2.7.7.60"/>
    </reaction>
</comment>
<feature type="domain" description="2-C-methyl-D-erythritol 2,4-cyclodiphosphate synthase" evidence="15">
    <location>
        <begin position="234"/>
        <end position="383"/>
    </location>
</feature>
<evidence type="ECO:0000313" key="16">
    <source>
        <dbReference type="EMBL" id="QNE37239.1"/>
    </source>
</evidence>
<evidence type="ECO:0000256" key="6">
    <source>
        <dbReference type="ARBA" id="ARBA00008480"/>
    </source>
</evidence>
<dbReference type="GO" id="GO:0008685">
    <property type="term" value="F:2-C-methyl-D-erythritol 2,4-cyclodiphosphate synthase activity"/>
    <property type="evidence" value="ECO:0007669"/>
    <property type="project" value="UniProtKB-UniRule"/>
</dbReference>
<proteinExistence type="inferred from homology"/>
<feature type="site" description="Transition state stabilizer" evidence="14">
    <location>
        <position position="266"/>
    </location>
</feature>
<comment type="caution">
    <text evidence="14">Lacks conserved residue(s) required for the propagation of feature annotation.</text>
</comment>
<dbReference type="InterPro" id="IPR018294">
    <property type="entry name" value="ISPD_synthase_CS"/>
</dbReference>
<evidence type="ECO:0000259" key="15">
    <source>
        <dbReference type="Pfam" id="PF02542"/>
    </source>
</evidence>
<dbReference type="InterPro" id="IPR050088">
    <property type="entry name" value="IspD/TarI_cytidylyltransf_bact"/>
</dbReference>
<evidence type="ECO:0000256" key="9">
    <source>
        <dbReference type="ARBA" id="ARBA00022695"/>
    </source>
</evidence>
<dbReference type="GO" id="GO:0050518">
    <property type="term" value="F:2-C-methyl-D-erythritol 4-phosphate cytidylyltransferase activity"/>
    <property type="evidence" value="ECO:0007669"/>
    <property type="project" value="UniProtKB-UniRule"/>
</dbReference>
<comment type="similarity">
    <text evidence="14">In the C-terminal section; belongs to the IspF family.</text>
</comment>
<evidence type="ECO:0000256" key="1">
    <source>
        <dbReference type="ARBA" id="ARBA00000200"/>
    </source>
</evidence>
<gene>
    <name evidence="14" type="primary">ispDF</name>
    <name evidence="16" type="ORF">F1C12_20385</name>
</gene>
<name>A0A7G6YFH4_9MICO</name>
<dbReference type="NCBIfam" id="TIGR00453">
    <property type="entry name" value="ispD"/>
    <property type="match status" value="1"/>
</dbReference>
<feature type="binding site" evidence="14">
    <location>
        <begin position="240"/>
        <end position="242"/>
    </location>
    <ligand>
        <name>4-CDP-2-C-methyl-D-erythritol 2-phosphate</name>
        <dbReference type="ChEBI" id="CHEBI:57919"/>
    </ligand>
</feature>
<dbReference type="InterPro" id="IPR003526">
    <property type="entry name" value="MECDP_synthase"/>
</dbReference>
<feature type="binding site" evidence="14">
    <location>
        <position position="371"/>
    </location>
    <ligand>
        <name>4-CDP-2-C-methyl-D-erythritol 2-phosphate</name>
        <dbReference type="ChEBI" id="CHEBI:57919"/>
    </ligand>
</feature>
<feature type="region of interest" description="2-C-methyl-D-erythritol 4-phosphate cytidylyltransferase" evidence="14">
    <location>
        <begin position="1"/>
        <end position="233"/>
    </location>
</feature>
<comment type="similarity">
    <text evidence="6">Belongs to the IspF family.</text>
</comment>
<dbReference type="InterPro" id="IPR001228">
    <property type="entry name" value="IspD"/>
</dbReference>
<keyword evidence="11 14" id="KW-0414">Isoprene biosynthesis</keyword>
<dbReference type="PANTHER" id="PTHR32125:SF4">
    <property type="entry name" value="2-C-METHYL-D-ERYTHRITOL 4-PHOSPHATE CYTIDYLYLTRANSFERASE, CHLOROPLASTIC"/>
    <property type="match status" value="1"/>
</dbReference>
<evidence type="ECO:0000256" key="12">
    <source>
        <dbReference type="ARBA" id="ARBA00023239"/>
    </source>
</evidence>
<feature type="site" description="Transition state stabilizer" evidence="14">
    <location>
        <position position="362"/>
    </location>
</feature>
<dbReference type="InterPro" id="IPR034683">
    <property type="entry name" value="IspD/TarI"/>
</dbReference>
<feature type="binding site" evidence="14">
    <location>
        <position position="240"/>
    </location>
    <ligand>
        <name>a divalent metal cation</name>
        <dbReference type="ChEBI" id="CHEBI:60240"/>
    </ligand>
</feature>
<accession>A0A7G6YFH4</accession>
<feature type="binding site" evidence="14">
    <location>
        <begin position="361"/>
        <end position="364"/>
    </location>
    <ligand>
        <name>4-CDP-2-C-methyl-D-erythritol 2-phosphate</name>
        <dbReference type="ChEBI" id="CHEBI:57919"/>
    </ligand>
</feature>
<feature type="binding site" evidence="14">
    <location>
        <position position="242"/>
    </location>
    <ligand>
        <name>a divalent metal cation</name>
        <dbReference type="ChEBI" id="CHEBI:60240"/>
    </ligand>
</feature>
<dbReference type="HAMAP" id="MF_00108">
    <property type="entry name" value="IspD"/>
    <property type="match status" value="1"/>
</dbReference>
<dbReference type="UniPathway" id="UPA00056">
    <property type="reaction ID" value="UER00093"/>
</dbReference>
<dbReference type="EMBL" id="CP043641">
    <property type="protein sequence ID" value="QNE37239.1"/>
    <property type="molecule type" value="Genomic_DNA"/>
</dbReference>
<dbReference type="RefSeq" id="WP_185276646.1">
    <property type="nucleotide sequence ID" value="NZ_CP043641.1"/>
</dbReference>
<feature type="site" description="Positions MEP for the nucleophilic attack" evidence="14">
    <location>
        <position position="213"/>
    </location>
</feature>
<evidence type="ECO:0000256" key="7">
    <source>
        <dbReference type="ARBA" id="ARBA00009789"/>
    </source>
</evidence>
<comment type="pathway">
    <text evidence="5 14">Isoprenoid biosynthesis; isopentenyl diphosphate biosynthesis via DXP pathway; isopentenyl diphosphate from 1-deoxy-D-xylulose 5-phosphate: step 2/6.</text>
</comment>
<dbReference type="Pfam" id="PF02542">
    <property type="entry name" value="YgbB"/>
    <property type="match status" value="1"/>
</dbReference>
<evidence type="ECO:0000256" key="10">
    <source>
        <dbReference type="ARBA" id="ARBA00022723"/>
    </source>
</evidence>
<keyword evidence="13 14" id="KW-0511">Multifunctional enzyme</keyword>
<dbReference type="GO" id="GO:0019288">
    <property type="term" value="P:isopentenyl diphosphate biosynthetic process, methylerythritol 4-phosphate pathway"/>
    <property type="evidence" value="ECO:0007669"/>
    <property type="project" value="UniProtKB-UniRule"/>
</dbReference>
<dbReference type="InterPro" id="IPR026596">
    <property type="entry name" value="IspD/F"/>
</dbReference>
<feature type="region of interest" description="2-C-methyl-D-erythritol 2,4-cyclodiphosphate synthase" evidence="14">
    <location>
        <begin position="234"/>
        <end position="386"/>
    </location>
</feature>
<dbReference type="FunFam" id="3.30.1330.50:FF:000003">
    <property type="entry name" value="2-C-methyl-D-erythritol 2,4-cyclodiphosphate synthase"/>
    <property type="match status" value="1"/>
</dbReference>
<reference evidence="17" key="1">
    <citation type="submission" date="2019-09" db="EMBL/GenBank/DDBJ databases">
        <title>Antimicrobial potential of Antarctic Bacteria.</title>
        <authorList>
            <person name="Benaud N."/>
            <person name="Edwards R.J."/>
            <person name="Ferrari B.C."/>
        </authorList>
    </citation>
    <scope>NUCLEOTIDE SEQUENCE [LARGE SCALE GENOMIC DNA]</scope>
    <source>
        <strain evidence="17">INR9</strain>
    </source>
</reference>
<dbReference type="CDD" id="cd00554">
    <property type="entry name" value="MECDP_synthase"/>
    <property type="match status" value="1"/>
</dbReference>
<dbReference type="InterPro" id="IPR020555">
    <property type="entry name" value="MECDP_synthase_CS"/>
</dbReference>
<dbReference type="AlphaFoldDB" id="A0A7G6YFH4"/>
<evidence type="ECO:0000256" key="4">
    <source>
        <dbReference type="ARBA" id="ARBA00004709"/>
    </source>
</evidence>
<keyword evidence="8 14" id="KW-0808">Transferase</keyword>
<protein>
    <recommendedName>
        <fullName evidence="14">Bifunctional enzyme IspD/IspF</fullName>
    </recommendedName>
    <domain>
        <recommendedName>
            <fullName evidence="14">2-C-methyl-D-erythritol 4-phosphate cytidylyltransferase</fullName>
            <ecNumber evidence="14">2.7.7.60</ecNumber>
        </recommendedName>
        <alternativeName>
            <fullName evidence="14">4-diphosphocytidyl-2C-methyl-D-erythritol synthase</fullName>
        </alternativeName>
        <alternativeName>
            <fullName evidence="14">MEP cytidylyltransferase</fullName>
            <shortName evidence="14">MCT</shortName>
        </alternativeName>
    </domain>
    <domain>
        <recommendedName>
            <fullName evidence="14">2-C-methyl-D-erythritol 2,4-cyclodiphosphate synthase</fullName>
            <shortName evidence="14">MECDP-synthase</shortName>
            <shortName evidence="14">MECPP-synthase</shortName>
            <shortName evidence="14">MECPS</shortName>
            <ecNumber evidence="14">4.6.1.12</ecNumber>
        </recommendedName>
    </domain>
</protein>
<feature type="binding site" evidence="14">
    <location>
        <position position="368"/>
    </location>
    <ligand>
        <name>4-CDP-2-C-methyl-D-erythritol 2-phosphate</name>
        <dbReference type="ChEBI" id="CHEBI:57919"/>
    </ligand>
</feature>
<keyword evidence="10 14" id="KW-0479">Metal-binding</keyword>
<dbReference type="PROSITE" id="PS01350">
    <property type="entry name" value="ISPF"/>
    <property type="match status" value="1"/>
</dbReference>
<evidence type="ECO:0000256" key="5">
    <source>
        <dbReference type="ARBA" id="ARBA00004787"/>
    </source>
</evidence>
<dbReference type="PANTHER" id="PTHR32125">
    <property type="entry name" value="2-C-METHYL-D-ERYTHRITOL 4-PHOSPHATE CYTIDYLYLTRANSFERASE, CHLOROPLASTIC"/>
    <property type="match status" value="1"/>
</dbReference>
<feature type="site" description="Transition state stabilizer" evidence="14">
    <location>
        <position position="28"/>
    </location>
</feature>
<dbReference type="Gene3D" id="3.30.1330.50">
    <property type="entry name" value="2-C-methyl-D-erythritol 2,4-cyclodiphosphate synthase"/>
    <property type="match status" value="1"/>
</dbReference>
<dbReference type="KEGG" id="lse:F1C12_20385"/>
<dbReference type="GO" id="GO:0016114">
    <property type="term" value="P:terpenoid biosynthetic process"/>
    <property type="evidence" value="ECO:0007669"/>
    <property type="project" value="InterPro"/>
</dbReference>
<keyword evidence="9 14" id="KW-0548">Nucleotidyltransferase</keyword>
<comment type="pathway">
    <text evidence="4 14">Isoprenoid biosynthesis; isopentenyl diphosphate biosynthesis via DXP pathway; isopentenyl diphosphate from 1-deoxy-D-xylulose 5-phosphate: step 4/6.</text>
</comment>
<dbReference type="SUPFAM" id="SSF69765">
    <property type="entry name" value="IpsF-like"/>
    <property type="match status" value="1"/>
</dbReference>
<dbReference type="PROSITE" id="PS01295">
    <property type="entry name" value="ISPD"/>
    <property type="match status" value="1"/>
</dbReference>
<dbReference type="GO" id="GO:0046872">
    <property type="term" value="F:metal ion binding"/>
    <property type="evidence" value="ECO:0007669"/>
    <property type="project" value="UniProtKB-KW"/>
</dbReference>
<evidence type="ECO:0000256" key="11">
    <source>
        <dbReference type="ARBA" id="ARBA00023229"/>
    </source>
</evidence>
<evidence type="ECO:0000313" key="17">
    <source>
        <dbReference type="Proteomes" id="UP000515511"/>
    </source>
</evidence>
<dbReference type="Pfam" id="PF01128">
    <property type="entry name" value="IspD"/>
    <property type="match status" value="1"/>
</dbReference>
<sequence>MNSNTGPRVAVVVVAAGSGTRLGAEVPKAFVELDGKTLLERSLHTVRGMRSPAAPVLVVPADRVAEAAAVAQRVFGRSVEVVAGGVTRQQSVAAGLAVITDDVEVVLVHDAARALAPSALFDAVVDAVIETGHGVIPGLPVSDTIKRVHGDGSVHETVDRSTLAAVQTPQGFPRDQLLAAYAAATTDETDDAGLVAAAGHRVTVLPGATEAFKITTPWDLQRARDLVAPSAVPRIGFGTDTHAFDPSAELWLAGLHWPDEPGLSGHSDGDAACHAIVDALLGAAGLGDIGGVFGTGDPRFAGAHGEVFLAEARRLVEEAGYRIGNVSVQLIGQRPKFSPRRVEAEQLLSGILGAPVSLAATTTDGLGFTGRGEGIAVFATALLLPR</sequence>
<evidence type="ECO:0000256" key="8">
    <source>
        <dbReference type="ARBA" id="ARBA00022679"/>
    </source>
</evidence>
<dbReference type="Proteomes" id="UP000515511">
    <property type="component" value="Chromosome"/>
</dbReference>
<feature type="binding site" evidence="14">
    <location>
        <begin position="266"/>
        <end position="267"/>
    </location>
    <ligand>
        <name>4-CDP-2-C-methyl-D-erythritol 2-phosphate</name>
        <dbReference type="ChEBI" id="CHEBI:57919"/>
    </ligand>
</feature>
<dbReference type="SUPFAM" id="SSF53448">
    <property type="entry name" value="Nucleotide-diphospho-sugar transferases"/>
    <property type="match status" value="1"/>
</dbReference>
<dbReference type="InterPro" id="IPR029044">
    <property type="entry name" value="Nucleotide-diphossugar_trans"/>
</dbReference>
<dbReference type="HAMAP" id="MF_00107">
    <property type="entry name" value="IspF"/>
    <property type="match status" value="1"/>
</dbReference>
<feature type="site" description="Transition state stabilizer" evidence="14">
    <location>
        <position position="21"/>
    </location>
</feature>
<comment type="similarity">
    <text evidence="7">Belongs to the IspD/TarI cytidylyltransferase family. IspD subfamily.</text>
</comment>
<dbReference type="HAMAP" id="MF_01520">
    <property type="entry name" value="IspDF"/>
    <property type="match status" value="1"/>
</dbReference>
<comment type="similarity">
    <text evidence="14">In the N-terminal section; belongs to the IspD/TarI cytidylyltransferase family. IspD subfamily.</text>
</comment>
<feature type="site" description="Positions MEP for the nucleophilic attack" evidence="14">
    <location>
        <position position="160"/>
    </location>
</feature>
<organism evidence="16 17">
    <name type="scientific">Leifsonia shinshuensis</name>
    <dbReference type="NCBI Taxonomy" id="150026"/>
    <lineage>
        <taxon>Bacteria</taxon>
        <taxon>Bacillati</taxon>
        <taxon>Actinomycetota</taxon>
        <taxon>Actinomycetes</taxon>
        <taxon>Micrococcales</taxon>
        <taxon>Microbacteriaceae</taxon>
        <taxon>Leifsonia</taxon>
    </lineage>
</organism>
<dbReference type="InterPro" id="IPR036571">
    <property type="entry name" value="MECDP_synthase_sf"/>
</dbReference>
<evidence type="ECO:0000256" key="2">
    <source>
        <dbReference type="ARBA" id="ARBA00001282"/>
    </source>
</evidence>
<comment type="cofactor">
    <cofactor evidence="3 14">
        <name>a divalent metal cation</name>
        <dbReference type="ChEBI" id="CHEBI:60240"/>
    </cofactor>
</comment>
<feature type="binding site" evidence="14">
    <location>
        <position position="274"/>
    </location>
    <ligand>
        <name>a divalent metal cation</name>
        <dbReference type="ChEBI" id="CHEBI:60240"/>
    </ligand>
</feature>
<comment type="function">
    <text evidence="14">Bifunctional enzyme that catalyzes the formation of 4-diphosphocytidyl-2-C-methyl-D-erythritol from CTP and 2-C-methyl-D-erythritol 4-phosphate (MEP) (IspD), and catalyzes the conversion of 4-diphosphocytidyl-2-C-methyl-D-erythritol 2-phosphate (CDP-ME2P) to 2-C-methyl-D-erythritol 2,4-cyclodiphosphate (ME-CPP) with a corresponding release of cytidine 5-monophosphate (CMP) (IspF).</text>
</comment>
<dbReference type="EC" id="2.7.7.60" evidence="14"/>
<evidence type="ECO:0000256" key="13">
    <source>
        <dbReference type="ARBA" id="ARBA00023268"/>
    </source>
</evidence>
<dbReference type="EC" id="4.6.1.12" evidence="14"/>
<dbReference type="NCBIfam" id="TIGR00151">
    <property type="entry name" value="ispF"/>
    <property type="match status" value="1"/>
</dbReference>
<dbReference type="Gene3D" id="3.90.550.10">
    <property type="entry name" value="Spore Coat Polysaccharide Biosynthesis Protein SpsA, Chain A"/>
    <property type="match status" value="1"/>
</dbReference>
<feature type="binding site" evidence="14">
    <location>
        <begin position="288"/>
        <end position="290"/>
    </location>
    <ligand>
        <name>4-CDP-2-C-methyl-D-erythritol 2-phosphate</name>
        <dbReference type="ChEBI" id="CHEBI:57919"/>
    </ligand>
</feature>
<keyword evidence="12 14" id="KW-0456">Lyase</keyword>
<dbReference type="CDD" id="cd02516">
    <property type="entry name" value="CDP-ME_synthetase"/>
    <property type="match status" value="1"/>
</dbReference>